<keyword evidence="4" id="KW-1185">Reference proteome</keyword>
<organism evidence="3 4">
    <name type="scientific">Actinomycetospora endophytica</name>
    <dbReference type="NCBI Taxonomy" id="2291215"/>
    <lineage>
        <taxon>Bacteria</taxon>
        <taxon>Bacillati</taxon>
        <taxon>Actinomycetota</taxon>
        <taxon>Actinomycetes</taxon>
        <taxon>Pseudonocardiales</taxon>
        <taxon>Pseudonocardiaceae</taxon>
        <taxon>Actinomycetospora</taxon>
    </lineage>
</organism>
<dbReference type="Pfam" id="PF00723">
    <property type="entry name" value="Glyco_hydro_15"/>
    <property type="match status" value="1"/>
</dbReference>
<dbReference type="InterPro" id="IPR008928">
    <property type="entry name" value="6-hairpin_glycosidase_sf"/>
</dbReference>
<evidence type="ECO:0000313" key="3">
    <source>
        <dbReference type="EMBL" id="MCD2197616.1"/>
    </source>
</evidence>
<comment type="caution">
    <text evidence="3">The sequence shown here is derived from an EMBL/GenBank/DDBJ whole genome shotgun (WGS) entry which is preliminary data.</text>
</comment>
<keyword evidence="3" id="KW-0378">Hydrolase</keyword>
<name>A0ABS8PH73_9PSEU</name>
<accession>A0ABS8PH73</accession>
<feature type="domain" description="Trehalase-like N-terminal" evidence="2">
    <location>
        <begin position="3"/>
        <end position="162"/>
    </location>
</feature>
<dbReference type="InterPro" id="IPR045582">
    <property type="entry name" value="Trehalase-like_N"/>
</dbReference>
<sequence length="624" mass="67957">MSTTAIADYALLSDRHSAALVSRNGSVDWLCFPRFDSPSVFARLLDADAGHFAIAPADADGITTSRRYVDETMVLETTFTTATGTLVLTDAMATGPSTDPHTLGAAAPRMLLRSLECTAGRVEARIEFAPRPEYGLIDPLIQPIPTGLLVRGGGDVLLLSCPTPLEVVGTRALGTVILDAGERRIFGLAHRSTSEAFPEPCEAEELDTALRETVEAWRGWSRAHQSYQGPWRELVHHSGRVLQALSYQPTGAVVAAATTSLPEGIGGERNWDYRYTWVRDASFTLEALWVAACPDEAHQFFDYLAVSAAASVRGPGRSDPDGPAGAGDLQIMFGIGGEHDLTERTLDHLSGWRDSRPVRVGNGAWNQRQIDVYGELLGAAHRLFEQLNPDHPGAGAWREFLVACADTAARRWSETDQGIWEVRGEPRHFLYSKLMCWVALDRAITLAEPLRAADRVDAWRAAAEEIRRAILTEGWSDTAKSFTQSFGSTDLDASNLMMPIVGFLPADDPRMLATIDAVADRLTDERGLVYRYRTEGGVDGLAGEEGTFLLCTFWLARALADADQLDRAEAVFARAAGYLNDVGLLAEEVDESTGELLGNFPQAFSHIGLVNAAWSISEAQRRAQ</sequence>
<dbReference type="InterPro" id="IPR012341">
    <property type="entry name" value="6hp_glycosidase-like_sf"/>
</dbReference>
<dbReference type="Pfam" id="PF19291">
    <property type="entry name" value="TREH_N"/>
    <property type="match status" value="1"/>
</dbReference>
<dbReference type="PANTHER" id="PTHR31616:SF10">
    <property type="entry name" value="TREHALASE"/>
    <property type="match status" value="1"/>
</dbReference>
<gene>
    <name evidence="3" type="ORF">LQ327_30020</name>
</gene>
<dbReference type="InterPro" id="IPR011613">
    <property type="entry name" value="GH15-like"/>
</dbReference>
<dbReference type="EMBL" id="JAJNDB010000009">
    <property type="protein sequence ID" value="MCD2197616.1"/>
    <property type="molecule type" value="Genomic_DNA"/>
</dbReference>
<dbReference type="SUPFAM" id="SSF48208">
    <property type="entry name" value="Six-hairpin glycosidases"/>
    <property type="match status" value="1"/>
</dbReference>
<dbReference type="GO" id="GO:0016787">
    <property type="term" value="F:hydrolase activity"/>
    <property type="evidence" value="ECO:0007669"/>
    <property type="project" value="UniProtKB-KW"/>
</dbReference>
<evidence type="ECO:0000313" key="4">
    <source>
        <dbReference type="Proteomes" id="UP001199469"/>
    </source>
</evidence>
<dbReference type="Gene3D" id="1.50.10.10">
    <property type="match status" value="1"/>
</dbReference>
<feature type="domain" description="GH15-like" evidence="1">
    <location>
        <begin position="233"/>
        <end position="614"/>
    </location>
</feature>
<reference evidence="3 4" key="1">
    <citation type="submission" date="2021-11" db="EMBL/GenBank/DDBJ databases">
        <title>Draft genome sequence of Actinomycetospora sp. SF1 isolated from the rhizosphere soil.</title>
        <authorList>
            <person name="Duangmal K."/>
            <person name="Chantavorakit T."/>
        </authorList>
    </citation>
    <scope>NUCLEOTIDE SEQUENCE [LARGE SCALE GENOMIC DNA]</scope>
    <source>
        <strain evidence="3 4">TBRC 5722</strain>
    </source>
</reference>
<dbReference type="PANTHER" id="PTHR31616">
    <property type="entry name" value="TREHALASE"/>
    <property type="match status" value="1"/>
</dbReference>
<protein>
    <submittedName>
        <fullName evidence="3">Glycoside hydrolase family 15 protein</fullName>
    </submittedName>
</protein>
<evidence type="ECO:0000259" key="1">
    <source>
        <dbReference type="Pfam" id="PF00723"/>
    </source>
</evidence>
<evidence type="ECO:0000259" key="2">
    <source>
        <dbReference type="Pfam" id="PF19291"/>
    </source>
</evidence>
<proteinExistence type="predicted"/>
<dbReference type="Proteomes" id="UP001199469">
    <property type="component" value="Unassembled WGS sequence"/>
</dbReference>